<evidence type="ECO:0000313" key="3">
    <source>
        <dbReference type="EMBL" id="AAF09850.1"/>
    </source>
</evidence>
<dbReference type="PANTHER" id="PTHR44757">
    <property type="entry name" value="DIGUANYLATE CYCLASE DGCP"/>
    <property type="match status" value="1"/>
</dbReference>
<feature type="transmembrane region" description="Helical" evidence="1">
    <location>
        <begin position="241"/>
        <end position="259"/>
    </location>
</feature>
<dbReference type="eggNOG" id="COG2199">
    <property type="taxonomic scope" value="Bacteria"/>
</dbReference>
<organism evidence="3 4">
    <name type="scientific">Deinococcus radiodurans (strain ATCC 13939 / DSM 20539 / JCM 16871 / CCUG 27074 / LMG 4051 / NBRC 15346 / NCIMB 9279 / VKM B-1422 / R1)</name>
    <dbReference type="NCBI Taxonomy" id="243230"/>
    <lineage>
        <taxon>Bacteria</taxon>
        <taxon>Thermotogati</taxon>
        <taxon>Deinococcota</taxon>
        <taxon>Deinococci</taxon>
        <taxon>Deinococcales</taxon>
        <taxon>Deinococcaceae</taxon>
        <taxon>Deinococcus</taxon>
    </lineage>
</organism>
<dbReference type="PROSITE" id="PS50887">
    <property type="entry name" value="GGDEF"/>
    <property type="match status" value="1"/>
</dbReference>
<evidence type="ECO:0000259" key="2">
    <source>
        <dbReference type="PROSITE" id="PS50887"/>
    </source>
</evidence>
<keyword evidence="1" id="KW-1133">Transmembrane helix</keyword>
<feature type="transmembrane region" description="Helical" evidence="1">
    <location>
        <begin position="12"/>
        <end position="32"/>
    </location>
</feature>
<dbReference type="NCBIfam" id="TIGR00254">
    <property type="entry name" value="GGDEF"/>
    <property type="match status" value="1"/>
</dbReference>
<dbReference type="InterPro" id="IPR029787">
    <property type="entry name" value="Nucleotide_cyclase"/>
</dbReference>
<feature type="transmembrane region" description="Helical" evidence="1">
    <location>
        <begin position="180"/>
        <end position="198"/>
    </location>
</feature>
<dbReference type="OrthoDB" id="71459at2"/>
<feature type="transmembrane region" description="Helical" evidence="1">
    <location>
        <begin position="117"/>
        <end position="136"/>
    </location>
</feature>
<reference evidence="3 4" key="1">
    <citation type="journal article" date="1999" name="Science">
        <title>Genome sequence of the radioresistant bacterium Deinococcus radiodurans R1.</title>
        <authorList>
            <person name="White O."/>
            <person name="Eisen J.A."/>
            <person name="Heidelberg J.F."/>
            <person name="Hickey E.K."/>
            <person name="Peterson J.D."/>
            <person name="Dodson R.J."/>
            <person name="Haft D.H."/>
            <person name="Gwinn M.L."/>
            <person name="Nelson W.C."/>
            <person name="Richardson D.L."/>
            <person name="Moffat K.S."/>
            <person name="Qin H."/>
            <person name="Jiang L."/>
            <person name="Pamphile W."/>
            <person name="Crosby M."/>
            <person name="Shen M."/>
            <person name="Vamathevan J.J."/>
            <person name="Lam P."/>
            <person name="McDonald L."/>
            <person name="Utterback T."/>
            <person name="Zalewski C."/>
            <person name="Makarova K.S."/>
            <person name="Aravind L."/>
            <person name="Daly M.J."/>
            <person name="Minton K.W."/>
            <person name="Fleischmann R.D."/>
            <person name="Ketchum K.A."/>
            <person name="Nelson K.E."/>
            <person name="Salzberg S."/>
            <person name="Smith H.O."/>
            <person name="Venter J.C."/>
            <person name="Fraser C.M."/>
        </authorList>
    </citation>
    <scope>NUCLEOTIDE SEQUENCE [LARGE SCALE GENOMIC DNA]</scope>
    <source>
        <strain evidence="4">ATCC 13939 / DSM 20539 / JCM 16871 / LMG 4051 / NBRC 15346 / NCIMB 9279 / R1 / VKM B-1422</strain>
    </source>
</reference>
<dbReference type="SMART" id="SM00267">
    <property type="entry name" value="GGDEF"/>
    <property type="match status" value="1"/>
</dbReference>
<dbReference type="InterPro" id="IPR052155">
    <property type="entry name" value="Biofilm_reg_signaling"/>
</dbReference>
<dbReference type="AlphaFoldDB" id="Q9RXP3"/>
<accession>Q9RXP3</accession>
<feature type="domain" description="GGDEF" evidence="2">
    <location>
        <begin position="378"/>
        <end position="511"/>
    </location>
</feature>
<feature type="transmembrane region" description="Helical" evidence="1">
    <location>
        <begin position="205"/>
        <end position="226"/>
    </location>
</feature>
<dbReference type="EMBL" id="AE000513">
    <property type="protein sequence ID" value="AAF09850.1"/>
    <property type="molecule type" value="Genomic_DNA"/>
</dbReference>
<dbReference type="GO" id="GO:0005840">
    <property type="term" value="C:ribosome"/>
    <property type="evidence" value="ECO:0007669"/>
    <property type="project" value="InterPro"/>
</dbReference>
<dbReference type="PIR" id="D75540">
    <property type="entry name" value="D75540"/>
</dbReference>
<proteinExistence type="predicted"/>
<dbReference type="Proteomes" id="UP000002524">
    <property type="component" value="Chromosome 1"/>
</dbReference>
<sequence>MQASNRSGAPSLMKLTPLHVLLLLSATLHLGLTLVNTGESAAPLWAIDAVFLVVIALSFGVAVQGWLAERRRPERQRGLGGFVVSMLLLLLAEAWTLRYDLPGRVVPEISLADPLYLLSYLGMAQTLMRLSGLRGWSVGAAVNLLDSLTVMIVVAEVAWLRFLAAALAEPGISPLMRGINLTYVALDLLVLGLALLALRRRFSPPLLLFGVGMLAFVMADFQYFALGMKGTYRAGTLLDSLWAWGTAAQACAIVWAWQTRSWSLPRTPAGTLQVARRDRVLVLLPYLAMIVSGFLLLRSGVSPQFPHKQIEIWTVALFVVVMLRQAFVGWESARLNQQLARQAQELHHLAFHDALTGLHNRAAFEDELQRQLHVPRPQPLALLYLDLNNFKPVNDTLGHAAGDQALAQVAQRLQAALPAGTFVARLGGDEFAVLLTSIPDEDAAWAAEEQIRAALERPMQLGEHVVHLSAAVGVTLAPAGEAVVPEILWREADQAMYRVKHSASDPGALPS</sequence>
<keyword evidence="1" id="KW-0472">Membrane</keyword>
<dbReference type="GO" id="GO:0006412">
    <property type="term" value="P:translation"/>
    <property type="evidence" value="ECO:0007669"/>
    <property type="project" value="InterPro"/>
</dbReference>
<dbReference type="InterPro" id="IPR043128">
    <property type="entry name" value="Rev_trsase/Diguanyl_cyclase"/>
</dbReference>
<dbReference type="InParanoid" id="Q9RXP3"/>
<dbReference type="Pfam" id="PF00990">
    <property type="entry name" value="GGDEF"/>
    <property type="match status" value="1"/>
</dbReference>
<evidence type="ECO:0000313" key="4">
    <source>
        <dbReference type="Proteomes" id="UP000002524"/>
    </source>
</evidence>
<feature type="transmembrane region" description="Helical" evidence="1">
    <location>
        <begin position="148"/>
        <end position="168"/>
    </location>
</feature>
<feature type="transmembrane region" description="Helical" evidence="1">
    <location>
        <begin position="310"/>
        <end position="330"/>
    </location>
</feature>
<gene>
    <name evidence="3" type="ordered locus">DR_0267</name>
</gene>
<feature type="transmembrane region" description="Helical" evidence="1">
    <location>
        <begin position="280"/>
        <end position="298"/>
    </location>
</feature>
<feature type="transmembrane region" description="Helical" evidence="1">
    <location>
        <begin position="79"/>
        <end position="97"/>
    </location>
</feature>
<keyword evidence="1" id="KW-0812">Transmembrane</keyword>
<dbReference type="HOGENOM" id="CLU_554166_0_0_0"/>
<evidence type="ECO:0000256" key="1">
    <source>
        <dbReference type="SAM" id="Phobius"/>
    </source>
</evidence>
<name>Q9RXP3_DEIRA</name>
<dbReference type="InterPro" id="IPR000160">
    <property type="entry name" value="GGDEF_dom"/>
</dbReference>
<dbReference type="CDD" id="cd01949">
    <property type="entry name" value="GGDEF"/>
    <property type="match status" value="1"/>
</dbReference>
<dbReference type="PATRIC" id="fig|243230.17.peg.431"/>
<dbReference type="Gene3D" id="3.30.70.270">
    <property type="match status" value="1"/>
</dbReference>
<dbReference type="GO" id="GO:0003735">
    <property type="term" value="F:structural constituent of ribosome"/>
    <property type="evidence" value="ECO:0007669"/>
    <property type="project" value="InterPro"/>
</dbReference>
<feature type="transmembrane region" description="Helical" evidence="1">
    <location>
        <begin position="44"/>
        <end position="67"/>
    </location>
</feature>
<dbReference type="PROSITE" id="PS00962">
    <property type="entry name" value="RIBOSOMAL_S2_1"/>
    <property type="match status" value="1"/>
</dbReference>
<dbReference type="STRING" id="243230.DR_0267"/>
<dbReference type="PaxDb" id="243230-DR_0267"/>
<dbReference type="PANTHER" id="PTHR44757:SF2">
    <property type="entry name" value="BIOFILM ARCHITECTURE MAINTENANCE PROTEIN MBAA"/>
    <property type="match status" value="1"/>
</dbReference>
<dbReference type="KEGG" id="dra:DR_0267"/>
<dbReference type="InterPro" id="IPR018130">
    <property type="entry name" value="Ribosomal_uS2_CS"/>
</dbReference>
<protein>
    <recommendedName>
        <fullName evidence="2">GGDEF domain-containing protein</fullName>
    </recommendedName>
</protein>
<dbReference type="SUPFAM" id="SSF55073">
    <property type="entry name" value="Nucleotide cyclase"/>
    <property type="match status" value="1"/>
</dbReference>
<dbReference type="EnsemblBacteria" id="AAF09850">
    <property type="protein sequence ID" value="AAF09850"/>
    <property type="gene ID" value="DR_0267"/>
</dbReference>
<keyword evidence="4" id="KW-1185">Reference proteome</keyword>